<dbReference type="EMBL" id="HBUF01380774">
    <property type="protein sequence ID" value="CAG6730163.1"/>
    <property type="molecule type" value="Transcribed_RNA"/>
</dbReference>
<sequence>MGFVGPPSVAVESWIVFSKSFCSDNELGLRTSPPLMSTPSHPAPTASLPHSLLNRGNKLSMKEEGRMKQSLVTMMSNWFLWHSFRVSTHGLKSSPSDVGSDTNSTVDGIDMGR</sequence>
<name>A0A8D8YJT1_9HEMI</name>
<feature type="region of interest" description="Disordered" evidence="1">
    <location>
        <begin position="89"/>
        <end position="113"/>
    </location>
</feature>
<evidence type="ECO:0000256" key="1">
    <source>
        <dbReference type="SAM" id="MobiDB-lite"/>
    </source>
</evidence>
<feature type="region of interest" description="Disordered" evidence="1">
    <location>
        <begin position="32"/>
        <end position="53"/>
    </location>
</feature>
<accession>A0A8D8YJT1</accession>
<reference evidence="2" key="1">
    <citation type="submission" date="2021-05" db="EMBL/GenBank/DDBJ databases">
        <authorList>
            <person name="Alioto T."/>
            <person name="Alioto T."/>
            <person name="Gomez Garrido J."/>
        </authorList>
    </citation>
    <scope>NUCLEOTIDE SEQUENCE</scope>
</reference>
<protein>
    <submittedName>
        <fullName evidence="2">Uncharacterized protein</fullName>
    </submittedName>
</protein>
<organism evidence="2">
    <name type="scientific">Cacopsylla melanoneura</name>
    <dbReference type="NCBI Taxonomy" id="428564"/>
    <lineage>
        <taxon>Eukaryota</taxon>
        <taxon>Metazoa</taxon>
        <taxon>Ecdysozoa</taxon>
        <taxon>Arthropoda</taxon>
        <taxon>Hexapoda</taxon>
        <taxon>Insecta</taxon>
        <taxon>Pterygota</taxon>
        <taxon>Neoptera</taxon>
        <taxon>Paraneoptera</taxon>
        <taxon>Hemiptera</taxon>
        <taxon>Sternorrhyncha</taxon>
        <taxon>Psylloidea</taxon>
        <taxon>Psyllidae</taxon>
        <taxon>Psyllinae</taxon>
        <taxon>Cacopsylla</taxon>
    </lineage>
</organism>
<feature type="compositionally biased region" description="Polar residues" evidence="1">
    <location>
        <begin position="90"/>
        <end position="106"/>
    </location>
</feature>
<dbReference type="AlphaFoldDB" id="A0A8D8YJT1"/>
<evidence type="ECO:0000313" key="2">
    <source>
        <dbReference type="EMBL" id="CAG6730163.1"/>
    </source>
</evidence>
<proteinExistence type="predicted"/>